<dbReference type="Gramene" id="TKV92174">
    <property type="protein sequence ID" value="TKV92174"/>
    <property type="gene ID" value="SEVIR_9G146766v2"/>
</dbReference>
<dbReference type="InterPro" id="IPR037176">
    <property type="entry name" value="Osmotin/thaumatin-like_sf"/>
</dbReference>
<evidence type="ECO:0000313" key="2">
    <source>
        <dbReference type="EMBL" id="TKV92174.1"/>
    </source>
</evidence>
<reference evidence="2" key="1">
    <citation type="submission" date="2019-03" db="EMBL/GenBank/DDBJ databases">
        <title>WGS assembly of Setaria viridis.</title>
        <authorList>
            <person name="Huang P."/>
            <person name="Jenkins J."/>
            <person name="Grimwood J."/>
            <person name="Barry K."/>
            <person name="Healey A."/>
            <person name="Mamidi S."/>
            <person name="Sreedasyam A."/>
            <person name="Shu S."/>
            <person name="Feldman M."/>
            <person name="Wu J."/>
            <person name="Yu Y."/>
            <person name="Chen C."/>
            <person name="Johnson J."/>
            <person name="Rokhsar D."/>
            <person name="Baxter I."/>
            <person name="Schmutz J."/>
            <person name="Brutnell T."/>
            <person name="Kellogg E."/>
        </authorList>
    </citation>
    <scope>NUCLEOTIDE SEQUENCE [LARGE SCALE GENOMIC DNA]</scope>
</reference>
<proteinExistence type="predicted"/>
<dbReference type="Proteomes" id="UP000298652">
    <property type="component" value="Chromosome 9"/>
</dbReference>
<organism evidence="2 3">
    <name type="scientific">Setaria viridis</name>
    <name type="common">Green bristlegrass</name>
    <name type="synonym">Setaria italica subsp. viridis</name>
    <dbReference type="NCBI Taxonomy" id="4556"/>
    <lineage>
        <taxon>Eukaryota</taxon>
        <taxon>Viridiplantae</taxon>
        <taxon>Streptophyta</taxon>
        <taxon>Embryophyta</taxon>
        <taxon>Tracheophyta</taxon>
        <taxon>Spermatophyta</taxon>
        <taxon>Magnoliopsida</taxon>
        <taxon>Liliopsida</taxon>
        <taxon>Poales</taxon>
        <taxon>Poaceae</taxon>
        <taxon>PACMAD clade</taxon>
        <taxon>Panicoideae</taxon>
        <taxon>Panicodae</taxon>
        <taxon>Paniceae</taxon>
        <taxon>Cenchrinae</taxon>
        <taxon>Setaria</taxon>
    </lineage>
</organism>
<accession>A0A4U6SV98</accession>
<dbReference type="SUPFAM" id="SSF49870">
    <property type="entry name" value="Osmotin, thaumatin-like protein"/>
    <property type="match status" value="1"/>
</dbReference>
<protein>
    <submittedName>
        <fullName evidence="2">Uncharacterized protein</fullName>
    </submittedName>
</protein>
<evidence type="ECO:0000256" key="1">
    <source>
        <dbReference type="SAM" id="SignalP"/>
    </source>
</evidence>
<sequence length="100" mass="9754">MASILHLLPLVLLAAAAADAATFTVTNNCQYTVWAAAGSWTTGRPGPSTCRRAPPAVACGRARGAPSTAAGTGGATPATAAACCSAPGTGSRPTRWPSTG</sequence>
<name>A0A4U6SV98_SETVI</name>
<gene>
    <name evidence="2" type="ORF">SEVIR_9G146766v2</name>
</gene>
<dbReference type="AlphaFoldDB" id="A0A4U6SV98"/>
<keyword evidence="1" id="KW-0732">Signal</keyword>
<feature type="signal peptide" evidence="1">
    <location>
        <begin position="1"/>
        <end position="20"/>
    </location>
</feature>
<dbReference type="EMBL" id="CM016560">
    <property type="protein sequence ID" value="TKV92174.1"/>
    <property type="molecule type" value="Genomic_DNA"/>
</dbReference>
<feature type="chain" id="PRO_5021024964" evidence="1">
    <location>
        <begin position="21"/>
        <end position="100"/>
    </location>
</feature>
<keyword evidence="3" id="KW-1185">Reference proteome</keyword>
<evidence type="ECO:0000313" key="3">
    <source>
        <dbReference type="Proteomes" id="UP000298652"/>
    </source>
</evidence>